<dbReference type="InterPro" id="IPR029058">
    <property type="entry name" value="AB_hydrolase_fold"/>
</dbReference>
<dbReference type="AlphaFoldDB" id="A0A5C6LN67"/>
<comment type="caution">
    <text evidence="2">The sequence shown here is derived from an EMBL/GenBank/DDBJ whole genome shotgun (WGS) entry which is preliminary data.</text>
</comment>
<organism evidence="2 3">
    <name type="scientific">Chitinophaga pinensis</name>
    <dbReference type="NCBI Taxonomy" id="79329"/>
    <lineage>
        <taxon>Bacteria</taxon>
        <taxon>Pseudomonadati</taxon>
        <taxon>Bacteroidota</taxon>
        <taxon>Chitinophagia</taxon>
        <taxon>Chitinophagales</taxon>
        <taxon>Chitinophagaceae</taxon>
        <taxon>Chitinophaga</taxon>
    </lineage>
</organism>
<dbReference type="CDD" id="cd00519">
    <property type="entry name" value="Lipase_3"/>
    <property type="match status" value="1"/>
</dbReference>
<feature type="domain" description="Fungal lipase-type" evidence="1">
    <location>
        <begin position="101"/>
        <end position="255"/>
    </location>
</feature>
<keyword evidence="3" id="KW-1185">Reference proteome</keyword>
<dbReference type="PROSITE" id="PS51257">
    <property type="entry name" value="PROKAR_LIPOPROTEIN"/>
    <property type="match status" value="1"/>
</dbReference>
<evidence type="ECO:0000313" key="3">
    <source>
        <dbReference type="Proteomes" id="UP000318815"/>
    </source>
</evidence>
<dbReference type="GO" id="GO:0006629">
    <property type="term" value="P:lipid metabolic process"/>
    <property type="evidence" value="ECO:0007669"/>
    <property type="project" value="InterPro"/>
</dbReference>
<name>A0A5C6LN67_9BACT</name>
<reference evidence="2 3" key="1">
    <citation type="submission" date="2019-08" db="EMBL/GenBank/DDBJ databases">
        <title>Whole genome sequencing of chitin degrading bacteria Chitinophaga pinensis YS16.</title>
        <authorList>
            <person name="Singh R.P."/>
            <person name="Manchanda G."/>
            <person name="Maurya I.K."/>
            <person name="Joshi N.K."/>
            <person name="Srivastava A.K."/>
        </authorList>
    </citation>
    <scope>NUCLEOTIDE SEQUENCE [LARGE SCALE GENOMIC DNA]</scope>
    <source>
        <strain evidence="2 3">YS-16</strain>
    </source>
</reference>
<dbReference type="Gene3D" id="3.40.50.1820">
    <property type="entry name" value="alpha/beta hydrolase"/>
    <property type="match status" value="1"/>
</dbReference>
<dbReference type="Proteomes" id="UP000318815">
    <property type="component" value="Unassembled WGS sequence"/>
</dbReference>
<evidence type="ECO:0000259" key="1">
    <source>
        <dbReference type="Pfam" id="PF01764"/>
    </source>
</evidence>
<evidence type="ECO:0000313" key="2">
    <source>
        <dbReference type="EMBL" id="TWV98015.1"/>
    </source>
</evidence>
<dbReference type="InterPro" id="IPR002921">
    <property type="entry name" value="Fungal_lipase-type"/>
</dbReference>
<proteinExistence type="predicted"/>
<dbReference type="EMBL" id="VOHS01000026">
    <property type="protein sequence ID" value="TWV98015.1"/>
    <property type="molecule type" value="Genomic_DNA"/>
</dbReference>
<dbReference type="Pfam" id="PF01764">
    <property type="entry name" value="Lipase_3"/>
    <property type="match status" value="1"/>
</dbReference>
<gene>
    <name evidence="2" type="ORF">FEF09_20820</name>
</gene>
<sequence>MNNRVNIHPKGWQALHCLLLLVITGCLTILLSQTASAQQLKPGFDAREYLDMLSMDFLTADTPWTNKQISIPENAQLVYRSPETGLYNRWDLWIRDDKTAVIIIRGTVGNKESWMENFFAGMIPATGQLQLNDSTNFKYKLAKDERAYVHAGWTLALASMAPDIVAHIKTCYQQGIRDFLISGHSQGGAISFLLRSYLQYLEEPGFPKNITYKTYCSAAPKPGNLYYAYDFDFITGNGWGFRIVNVRDWVPETPFSIQTTRDFNTPNPFMNVKGALKKQNIFVRLVIGSMYNKLDRSTKRASRRMQKMLGKRLARLVKKSVPGYVPPPFTESHNYSPAGTPIILYPDAAYDSKHVFDGKNIFIHHMYAPYREMVKSIYQSSISEKASDR</sequence>
<dbReference type="OrthoDB" id="927373at2"/>
<protein>
    <submittedName>
        <fullName evidence="2">Lipase family protein</fullName>
    </submittedName>
</protein>
<accession>A0A5C6LN67</accession>
<dbReference type="SUPFAM" id="SSF53474">
    <property type="entry name" value="alpha/beta-Hydrolases"/>
    <property type="match status" value="1"/>
</dbReference>
<dbReference type="RefSeq" id="WP_146306891.1">
    <property type="nucleotide sequence ID" value="NZ_VOHS01000026.1"/>
</dbReference>